<dbReference type="AlphaFoldDB" id="A0A2D2CXX0"/>
<evidence type="ECO:0000313" key="6">
    <source>
        <dbReference type="Proteomes" id="UP000230709"/>
    </source>
</evidence>
<dbReference type="PROSITE" id="PS51379">
    <property type="entry name" value="4FE4S_FER_2"/>
    <property type="match status" value="1"/>
</dbReference>
<dbReference type="InterPro" id="IPR003033">
    <property type="entry name" value="SCP2_sterol-bd_dom"/>
</dbReference>
<organism evidence="5 6">
    <name type="scientific">Methylosinus trichosporium (strain ATCC 35070 / NCIMB 11131 / UNIQEM 75 / OB3b)</name>
    <dbReference type="NCBI Taxonomy" id="595536"/>
    <lineage>
        <taxon>Bacteria</taxon>
        <taxon>Pseudomonadati</taxon>
        <taxon>Pseudomonadota</taxon>
        <taxon>Alphaproteobacteria</taxon>
        <taxon>Hyphomicrobiales</taxon>
        <taxon>Methylocystaceae</taxon>
        <taxon>Methylosinus</taxon>
    </lineage>
</organism>
<reference evidence="6" key="1">
    <citation type="submission" date="2017-10" db="EMBL/GenBank/DDBJ databases">
        <title>Completed PacBio SMRT sequence of Methylosinus trichosporium OB3b reveals presence of a third large plasmid.</title>
        <authorList>
            <person name="Charles T.C."/>
            <person name="Lynch M.D.J."/>
            <person name="Heil J.R."/>
            <person name="Cheng J."/>
        </authorList>
    </citation>
    <scope>NUCLEOTIDE SEQUENCE [LARGE SCALE GENOMIC DNA]</scope>
    <source>
        <strain evidence="6">OB3b</strain>
    </source>
</reference>
<dbReference type="InterPro" id="IPR017896">
    <property type="entry name" value="4Fe4S_Fe-S-bd"/>
</dbReference>
<protein>
    <submittedName>
        <fullName evidence="5">4Fe-4S ferredoxin</fullName>
    </submittedName>
</protein>
<dbReference type="Proteomes" id="UP000230709">
    <property type="component" value="Chromosome"/>
</dbReference>
<evidence type="ECO:0000313" key="5">
    <source>
        <dbReference type="EMBL" id="ATQ67575.1"/>
    </source>
</evidence>
<dbReference type="GO" id="GO:0046872">
    <property type="term" value="F:metal ion binding"/>
    <property type="evidence" value="ECO:0007669"/>
    <property type="project" value="UniProtKB-KW"/>
</dbReference>
<dbReference type="InterPro" id="IPR036527">
    <property type="entry name" value="SCP2_sterol-bd_dom_sf"/>
</dbReference>
<evidence type="ECO:0000259" key="4">
    <source>
        <dbReference type="PROSITE" id="PS51379"/>
    </source>
</evidence>
<dbReference type="EMBL" id="CP023737">
    <property type="protein sequence ID" value="ATQ67575.1"/>
    <property type="molecule type" value="Genomic_DNA"/>
</dbReference>
<dbReference type="STRING" id="595536.GCA_000178815_03859"/>
<sequence length="435" mass="48224">MHMSTALLETAGSLAAPFPARRLREMALAAGADDVGFVALDDPALDGERDIIRAAFPFAKTLVSFVMRMTRDNVRSPARSAANVEFHRVGDETDAVAHRLARALEEMGARAAYPAMAFPMEAARWPSRMWIVAHKPIAVAAGLGRIGIHRNVIHPKFGNFILLGTVVADLELDSYARPLDFNPCLECKLCVAACPTGAIAPDGAFQFEACYTHNYREFMGGFTDWVETIADAKSARAYRRDMSDSETVSMWQSLAYGPNYKAAYCLAVCPAGEDVISSYRDDRKKFLEEIVDPLRAKQETIYVTAGSDAEDYVKRRFPNKSVKRVGNGLRVASIAGFARGMSLRFQRKRAGGLRAVYHFVFTGAERRDLTVAIADGRLSVEEGLIGTADLRIRADSQVWLRFLRKEANLFWSLARLKIRLRGDPRLLAAFGRCFP</sequence>
<gene>
    <name evidence="5" type="ORF">CQW49_06495</name>
</gene>
<dbReference type="InterPro" id="IPR017900">
    <property type="entry name" value="4Fe4S_Fe_S_CS"/>
</dbReference>
<dbReference type="Pfam" id="PF02036">
    <property type="entry name" value="SCP2"/>
    <property type="match status" value="1"/>
</dbReference>
<dbReference type="SUPFAM" id="SSF55718">
    <property type="entry name" value="SCP-like"/>
    <property type="match status" value="1"/>
</dbReference>
<feature type="domain" description="4Fe-4S ferredoxin-type" evidence="4">
    <location>
        <begin position="175"/>
        <end position="204"/>
    </location>
</feature>
<keyword evidence="1" id="KW-0479">Metal-binding</keyword>
<dbReference type="PANTHER" id="PTHR42827">
    <property type="entry name" value="IRON-SULFUR CLUSTER-BINDING PROTEIN-RELATED"/>
    <property type="match status" value="1"/>
</dbReference>
<dbReference type="GO" id="GO:0051536">
    <property type="term" value="F:iron-sulfur cluster binding"/>
    <property type="evidence" value="ECO:0007669"/>
    <property type="project" value="UniProtKB-KW"/>
</dbReference>
<proteinExistence type="predicted"/>
<dbReference type="KEGG" id="mtw:CQW49_06495"/>
<evidence type="ECO:0000256" key="1">
    <source>
        <dbReference type="ARBA" id="ARBA00022723"/>
    </source>
</evidence>
<dbReference type="Gene3D" id="3.30.1050.10">
    <property type="entry name" value="SCP2 sterol-binding domain"/>
    <property type="match status" value="1"/>
</dbReference>
<dbReference type="PROSITE" id="PS00198">
    <property type="entry name" value="4FE4S_FER_1"/>
    <property type="match status" value="1"/>
</dbReference>
<keyword evidence="6" id="KW-1185">Reference proteome</keyword>
<dbReference type="Gene3D" id="3.30.70.3270">
    <property type="match status" value="1"/>
</dbReference>
<accession>A0A2D2CXX0</accession>
<evidence type="ECO:0000256" key="2">
    <source>
        <dbReference type="ARBA" id="ARBA00023004"/>
    </source>
</evidence>
<name>A0A2D2CXX0_METT3</name>
<dbReference type="PANTHER" id="PTHR42827:SF1">
    <property type="entry name" value="IRON-SULFUR CLUSTER-BINDING PROTEIN"/>
    <property type="match status" value="1"/>
</dbReference>
<dbReference type="SUPFAM" id="SSF46548">
    <property type="entry name" value="alpha-helical ferredoxin"/>
    <property type="match status" value="1"/>
</dbReference>
<keyword evidence="3" id="KW-0411">Iron-sulfur</keyword>
<keyword evidence="2" id="KW-0408">Iron</keyword>
<evidence type="ECO:0000256" key="3">
    <source>
        <dbReference type="ARBA" id="ARBA00023014"/>
    </source>
</evidence>